<dbReference type="InterPro" id="IPR007402">
    <property type="entry name" value="DUF455"/>
</dbReference>
<feature type="region of interest" description="Disordered" evidence="5">
    <location>
        <begin position="292"/>
        <end position="315"/>
    </location>
</feature>
<feature type="region of interest" description="Disordered" evidence="5">
    <location>
        <begin position="750"/>
        <end position="773"/>
    </location>
</feature>
<dbReference type="InterPro" id="IPR004859">
    <property type="entry name" value="Xrn1_N"/>
</dbReference>
<feature type="compositionally biased region" description="Low complexity" evidence="5">
    <location>
        <begin position="1077"/>
        <end position="1091"/>
    </location>
</feature>
<dbReference type="Proteomes" id="UP001485043">
    <property type="component" value="Unassembled WGS sequence"/>
</dbReference>
<evidence type="ECO:0000256" key="1">
    <source>
        <dbReference type="ARBA" id="ARBA00022722"/>
    </source>
</evidence>
<dbReference type="GO" id="GO:0003723">
    <property type="term" value="F:RNA binding"/>
    <property type="evidence" value="ECO:0007669"/>
    <property type="project" value="TreeGrafter"/>
</dbReference>
<feature type="domain" description="Xrn1 helical" evidence="7">
    <location>
        <begin position="541"/>
        <end position="721"/>
    </location>
</feature>
<feature type="region of interest" description="Disordered" evidence="5">
    <location>
        <begin position="969"/>
        <end position="990"/>
    </location>
</feature>
<gene>
    <name evidence="8" type="ORF">WJX84_008318</name>
</gene>
<dbReference type="GO" id="GO:0004534">
    <property type="term" value="F:5'-3' RNA exonuclease activity"/>
    <property type="evidence" value="ECO:0007669"/>
    <property type="project" value="TreeGrafter"/>
</dbReference>
<feature type="region of interest" description="Disordered" evidence="5">
    <location>
        <begin position="403"/>
        <end position="438"/>
    </location>
</feature>
<feature type="compositionally biased region" description="Low complexity" evidence="5">
    <location>
        <begin position="850"/>
        <end position="862"/>
    </location>
</feature>
<dbReference type="Pfam" id="PF03159">
    <property type="entry name" value="XRN_N"/>
    <property type="match status" value="1"/>
</dbReference>
<comment type="similarity">
    <text evidence="4">Belongs to the 5'-3' exonuclease family.</text>
</comment>
<feature type="domain" description="Xrn1 N-terminal" evidence="6">
    <location>
        <begin position="1"/>
        <end position="238"/>
    </location>
</feature>
<dbReference type="PANTHER" id="PTHR12341">
    <property type="entry name" value="5'-&gt;3' EXORIBONUCLEASE"/>
    <property type="match status" value="1"/>
</dbReference>
<evidence type="ECO:0000256" key="5">
    <source>
        <dbReference type="SAM" id="MobiDB-lite"/>
    </source>
</evidence>
<feature type="region of interest" description="Disordered" evidence="5">
    <location>
        <begin position="1062"/>
        <end position="1480"/>
    </location>
</feature>
<reference evidence="8 9" key="1">
    <citation type="journal article" date="2024" name="Nat. Commun.">
        <title>Phylogenomics reveals the evolutionary origins of lichenization in chlorophyte algae.</title>
        <authorList>
            <person name="Puginier C."/>
            <person name="Libourel C."/>
            <person name="Otte J."/>
            <person name="Skaloud P."/>
            <person name="Haon M."/>
            <person name="Grisel S."/>
            <person name="Petersen M."/>
            <person name="Berrin J.G."/>
            <person name="Delaux P.M."/>
            <person name="Dal Grande F."/>
            <person name="Keller J."/>
        </authorList>
    </citation>
    <scope>NUCLEOTIDE SEQUENCE [LARGE SCALE GENOMIC DNA]</scope>
    <source>
        <strain evidence="8 9">SAG 2523</strain>
    </source>
</reference>
<sequence>MGVPGLFSYLARKYPKVVEPAQDEESDRDTPYHNLYIDLNHVIHACTHPSWRDLPYYSEDEMLQQLERQVERIFSLVRPSRMVMLAIDGVAPQAKMKQQRTRRFLSAFTSSIQLKFEAEICKTLEGEGGYLDRRELHNGFDPNAITPGTEFMRRVAERLRAFICTQLISQPAWHHLQVVCSDAAEPGEGEHKIMRFIRYQRTLPLYDGNTHHVVYGQDADLILLGLLTHEPHFSILRDAHLQDIAAAAIDPNRPDAADLHAADQPLEWLRLSALRDYLHWEFADLVGGGVEEPQEEAAWGEEPTEITPPPPSHGDKDTPTFNFERVLDDLVLLTFLSGNDFLPNMPSLEIYDRPSSLDLVIQAYKELLPCLGGPITKLGTINAERLKPILAYLAKDEEAAFQRREERQRAQHRRQLAKESEEEDWEGPSSFGGKKDSSQWVSVGEAGGMDHLDQALNDLPALGIRNQEGIDVLTANDKELRIELKRRLADKLHMALMGTSQADPIRYASNGYKARHYNRRFGAELGKAKSGAGAGSGTGVIWDWFYPYNYAPLVSDLVKHTGTMGKTRLLGVGPEDIDADSWAGGHGPVRPLLQLMAVLPPSSGQVCLPRKLSRLLSDALEAARSGQQAAPSMAAALADMFPTDIQALIDVAGKRYLHTAVVRLPTADCRRLAAAAQQPSQDEVDLAPADEARNVFAPAVLLMRQDHPLADHAKQVASNQELPPTQPSELKGTLDGSSLLAQIAPGSYGAPAAGGQLAEDQQPATKRGRQDMQAAAKTHPFAPLLQFQLDLAGIIAPPFSAVILPGCQETPMVTQREWSTVQAQAKAAEAAKARALLSKATRGRGGPVRGGRMATRGRGRAQAPPPQAIPRTAISRPVRRAPVQALAWEGIADIAEPSSASWGGEASHGHMADSPYDPAVNLREWEPQYGSSAPAAASLSGDVALREQQAALERFAKQRNAAAAAAAAAADTSSSSMYDQFPVWQDPGTDNDEELARRLQAELDGTTTQDEIIARRMQAEEEQRRQALHQPTRLEKHQMELDWELARKMQAQEQGSLYAAQSAALAATPNSPPHHYQQASSNANSSHAQSSGGVDPFGGVDNDPTGYPYNLYGENAGRPSHNWQPNGHGHPQNGYGHPQNGYSHSQNGLGPPPHAYGDLQQGYGYPPPHGGWNGQQEGYGPPSGAYGHVSHSQQGYGQPGYRRSGYTQHEEKYVPPRPTHSLGQYLESRLPSGSENHTSRQQHHQQQGEPAKFEDLNGAGSGHSQQDNGEWGDGPDAAGTHHSPAAPAGKLQAASSRSKTPSISNSEDFPALEQPKQLNPTAPAFRFGNKIRFNPKAAEFTPKSSGDLGSQGPSQQPAPSEDDGWGEETNASGADAEEHAWELPKAQEPSGPSTMAATGVLSSQRSVQAALPVKAAASDDEWGADAKQDMSDSSERSSWDESPFPVKISDASAAVQQGHGVPDATSSRQSSFALTNRDQGFQETSVPVAIPKMTDSSIQATAWPGLAAWRAKDLDEGRSWGGRGPESNASEYMVSEKDTTSPPCPLSLAEAAEQVLCTADPEQKARLTHRAWQQHMRKRLKTGTASPPDIPARPSLPELIPVRDMPSPKQSPLPLNVFMLHNLTHVELNAIDLAWDTVARFSAVGLDEVFYEDFAHVADDESRHLRWCLQRLRELGFDYGCMPAHNMLWEGAEKSADSLGGHLAVVPMSQEARGLDAGPRLVERLIGWGDQRSAAIVARIGQEEKAHVAVGVHWFQLMCAAKGVDTGETFKALLHSLAGGLSKGPFNHKARAEVGLEQEWYDSSMWQAEPQLPAAWSDKPQLGSIPPAELELLKQRLSTLLDVEVANSDSAAMPAAMPAPGNLSAS</sequence>
<dbReference type="InterPro" id="IPR027073">
    <property type="entry name" value="5_3_exoribonuclease"/>
</dbReference>
<dbReference type="CDD" id="cd18673">
    <property type="entry name" value="PIN_XRN1-2-like"/>
    <property type="match status" value="1"/>
</dbReference>
<comment type="caution">
    <text evidence="8">The sequence shown here is derived from an EMBL/GenBank/DDBJ whole genome shotgun (WGS) entry which is preliminary data.</text>
</comment>
<dbReference type="InterPro" id="IPR009078">
    <property type="entry name" value="Ferritin-like_SF"/>
</dbReference>
<dbReference type="InterPro" id="IPR041412">
    <property type="entry name" value="Xrn1_helical"/>
</dbReference>
<keyword evidence="9" id="KW-1185">Reference proteome</keyword>
<feature type="domain" description="Xrn1 helical" evidence="7">
    <location>
        <begin position="321"/>
        <end position="526"/>
    </location>
</feature>
<protein>
    <submittedName>
        <fullName evidence="8">Uncharacterized protein</fullName>
    </submittedName>
</protein>
<dbReference type="CDD" id="cd00657">
    <property type="entry name" value="Ferritin_like"/>
    <property type="match status" value="1"/>
</dbReference>
<evidence type="ECO:0000313" key="9">
    <source>
        <dbReference type="Proteomes" id="UP001485043"/>
    </source>
</evidence>
<proteinExistence type="inferred from homology"/>
<evidence type="ECO:0000259" key="6">
    <source>
        <dbReference type="Pfam" id="PF03159"/>
    </source>
</evidence>
<feature type="region of interest" description="Disordered" evidence="5">
    <location>
        <begin position="1516"/>
        <end position="1542"/>
    </location>
</feature>
<feature type="compositionally biased region" description="Acidic residues" evidence="5">
    <location>
        <begin position="292"/>
        <end position="304"/>
    </location>
</feature>
<dbReference type="Pfam" id="PF04305">
    <property type="entry name" value="DUF455"/>
    <property type="match status" value="1"/>
</dbReference>
<evidence type="ECO:0000256" key="2">
    <source>
        <dbReference type="ARBA" id="ARBA00022801"/>
    </source>
</evidence>
<feature type="compositionally biased region" description="Basic and acidic residues" evidence="5">
    <location>
        <begin position="1424"/>
        <end position="1439"/>
    </location>
</feature>
<evidence type="ECO:0000313" key="8">
    <source>
        <dbReference type="EMBL" id="KAK9861194.1"/>
    </source>
</evidence>
<keyword evidence="1" id="KW-0540">Nuclease</keyword>
<dbReference type="SUPFAM" id="SSF47240">
    <property type="entry name" value="Ferritin-like"/>
    <property type="match status" value="1"/>
</dbReference>
<accession>A0AAW1SY20</accession>
<feature type="region of interest" description="Disordered" evidence="5">
    <location>
        <begin position="1578"/>
        <end position="1600"/>
    </location>
</feature>
<keyword evidence="3" id="KW-0269">Exonuclease</keyword>
<dbReference type="PANTHER" id="PTHR12341:SF7">
    <property type="entry name" value="5'-3' EXORIBONUCLEASE 1"/>
    <property type="match status" value="1"/>
</dbReference>
<evidence type="ECO:0000256" key="4">
    <source>
        <dbReference type="ARBA" id="ARBA00038299"/>
    </source>
</evidence>
<feature type="region of interest" description="Disordered" evidence="5">
    <location>
        <begin position="839"/>
        <end position="876"/>
    </location>
</feature>
<dbReference type="Pfam" id="PF17846">
    <property type="entry name" value="XRN_M"/>
    <property type="match status" value="2"/>
</dbReference>
<organism evidence="8 9">
    <name type="scientific">Apatococcus fuscideae</name>
    <dbReference type="NCBI Taxonomy" id="2026836"/>
    <lineage>
        <taxon>Eukaryota</taxon>
        <taxon>Viridiplantae</taxon>
        <taxon>Chlorophyta</taxon>
        <taxon>core chlorophytes</taxon>
        <taxon>Trebouxiophyceae</taxon>
        <taxon>Chlorellales</taxon>
        <taxon>Chlorellaceae</taxon>
        <taxon>Apatococcus</taxon>
    </lineage>
</organism>
<name>A0AAW1SY20_9CHLO</name>
<dbReference type="GO" id="GO:0000956">
    <property type="term" value="P:nuclear-transcribed mRNA catabolic process"/>
    <property type="evidence" value="ECO:0007669"/>
    <property type="project" value="TreeGrafter"/>
</dbReference>
<feature type="compositionally biased region" description="Polar residues" evidence="5">
    <location>
        <begin position="1464"/>
        <end position="1480"/>
    </location>
</feature>
<feature type="compositionally biased region" description="Polar residues" evidence="5">
    <location>
        <begin position="1293"/>
        <end position="1307"/>
    </location>
</feature>
<feature type="compositionally biased region" description="Polar residues" evidence="5">
    <location>
        <begin position="1390"/>
        <end position="1407"/>
    </location>
</feature>
<evidence type="ECO:0000256" key="3">
    <source>
        <dbReference type="ARBA" id="ARBA00022839"/>
    </source>
</evidence>
<dbReference type="GO" id="GO:0005634">
    <property type="term" value="C:nucleus"/>
    <property type="evidence" value="ECO:0007669"/>
    <property type="project" value="TreeGrafter"/>
</dbReference>
<dbReference type="Gene3D" id="1.25.40.1050">
    <property type="match status" value="1"/>
</dbReference>
<dbReference type="EMBL" id="JALJOV010000799">
    <property type="protein sequence ID" value="KAK9861194.1"/>
    <property type="molecule type" value="Genomic_DNA"/>
</dbReference>
<dbReference type="Gene3D" id="3.40.50.12390">
    <property type="match status" value="2"/>
</dbReference>
<feature type="compositionally biased region" description="Polar residues" evidence="5">
    <location>
        <begin position="1342"/>
        <end position="1358"/>
    </location>
</feature>
<keyword evidence="2" id="KW-0378">Hydrolase</keyword>
<evidence type="ECO:0000259" key="7">
    <source>
        <dbReference type="Pfam" id="PF17846"/>
    </source>
</evidence>